<feature type="compositionally biased region" description="Low complexity" evidence="5">
    <location>
        <begin position="11"/>
        <end position="25"/>
    </location>
</feature>
<feature type="compositionally biased region" description="Polar residues" evidence="5">
    <location>
        <begin position="1"/>
        <end position="10"/>
    </location>
</feature>
<name>A0A380TQD0_9PAST</name>
<comment type="subcellular location">
    <subcellularLocation>
        <location evidence="1">Membrane</location>
        <topology evidence="1">Single-pass membrane protein</topology>
    </subcellularLocation>
</comment>
<keyword evidence="3 6" id="KW-1133">Transmembrane helix</keyword>
<reference evidence="8 9" key="1">
    <citation type="submission" date="2018-06" db="EMBL/GenBank/DDBJ databases">
        <authorList>
            <consortium name="Pathogen Informatics"/>
            <person name="Doyle S."/>
        </authorList>
    </citation>
    <scope>NUCLEOTIDE SEQUENCE [LARGE SCALE GENOMIC DNA]</scope>
    <source>
        <strain evidence="8 9">NCTC10801</strain>
    </source>
</reference>
<proteinExistence type="predicted"/>
<keyword evidence="4 6" id="KW-0472">Membrane</keyword>
<evidence type="ECO:0000259" key="7">
    <source>
        <dbReference type="Pfam" id="PF04357"/>
    </source>
</evidence>
<protein>
    <submittedName>
        <fullName evidence="8">Family of uncharacterized function (DUF490)</fullName>
    </submittedName>
</protein>
<evidence type="ECO:0000256" key="5">
    <source>
        <dbReference type="SAM" id="MobiDB-lite"/>
    </source>
</evidence>
<evidence type="ECO:0000256" key="6">
    <source>
        <dbReference type="SAM" id="Phobius"/>
    </source>
</evidence>
<dbReference type="GO" id="GO:0009306">
    <property type="term" value="P:protein secretion"/>
    <property type="evidence" value="ECO:0007669"/>
    <property type="project" value="InterPro"/>
</dbReference>
<dbReference type="OrthoDB" id="5555605at2"/>
<evidence type="ECO:0000256" key="2">
    <source>
        <dbReference type="ARBA" id="ARBA00022692"/>
    </source>
</evidence>
<evidence type="ECO:0000256" key="1">
    <source>
        <dbReference type="ARBA" id="ARBA00004167"/>
    </source>
</evidence>
<feature type="region of interest" description="Disordered" evidence="5">
    <location>
        <begin position="1"/>
        <end position="26"/>
    </location>
</feature>
<dbReference type="PANTHER" id="PTHR36985:SF1">
    <property type="entry name" value="TRANSLOCATION AND ASSEMBLY MODULE SUBUNIT TAMB"/>
    <property type="match status" value="1"/>
</dbReference>
<gene>
    <name evidence="8" type="ORF">NCTC10801_00851</name>
</gene>
<keyword evidence="9" id="KW-1185">Reference proteome</keyword>
<sequence length="1316" mass="142753">MTVNNEDQTQSAVEKSTVSSTSETAKPTKKRKIFRRTLAAVSVFTALTLGGVTAIIGTESGTKWALQLVDRTMDSLSIGEVSGKLQNGLTLKDIKFATDGVDVHVANARLHFDFSCLLHREICIEDITIQQTNVAVDTTLLAPSEETPKESSPMTRIDLPISVTVKKINIEETNVQIDHHQMALAQFQSAVSLNNDSGLTLSPTLIDTFNVEIVLTDAQFEQQQKAAEQQAIEDKKNAQPIDWAAIEQTLSPAILGNITEITLPFDMHVKDLQIKNIGYKSIVGNQVRQEITVPDTQLQAYVKDYLLELSKFSLNSSLGSINGNGSMQLNGEMPLAFNVKTEIAPVNSQDELLWPKTNAELELSGSLKNVTALSLKTNGDINAELKGQIELNKEKLPLQLNLTSKSAQYAFIKGDPLKLNDLDLQITGNLLDYQVKLQGQADGFWVPTNSYVDLVGSGKLYQADIEKLNIKALNGSAELSGKVNWKDGAAWESQVKFENLNVSQYGKYVDSLKNFPAILSGSAFTSGFAGSKGWSSNTSDLDIKGTISQRPLVLKGSVLTSQETPLKVSNLLLTYGENKLTANGTLDKNSDFKLDVNAPNLKGLLPNLTASLNGKAMLSGNISEPNLDLDLTGNNIQFQDLHLNKMTAKGKVTSSGQVQGDLNLALNGFSYGENLKLQSATLTASGNEKNHKLQLRSQGEPVAANLDLTGNFDRTSQMWKGIISQTAIKSSFGEFKNNQINVSYDNKAINANISAHCWTNPEIELCFPQAFNAGKNGEIPFDLKKFDLNFVNKLANNDVFKGQLTSQGKFAWYTDKPIKLDMKVNGNNINIAQKLDYRTFKLAVSNLSLNAQIADNNLTAKTDISLQNQGNINADVKLTDLAQTRKLGGSLKIAGLNLNILNQLLTNGEKVSGDINANLGFAGNLNAPLLNGSFDIRNTKAIVGAMPFNINDGEIALRFNGASSTLQGHIITPESRLDLDGDARWRNINDWHSRVHAQAHEFYLNIPSIAKIKVSPDVEMKATPTLLDLTGNIDIPWGRIAIESLPESAVSVSSDEVILDAKTERRTLRLPTETKEGLVVRSDLRINIGDDVNINAYGLNSQLQGRLMVKQEKGKLGLYGGIDLKNGRYASFGQDLLIRKGQVSFSGIPSQPLLNIEAIRNPEAMEDSKVTAGVKVIGLADAPEVTVFSEPSMPQDQALSYILTGRSLENSGEAGSGGSIGVALLGMGLAKSGKAVGKIGEAFGISDLNLGTAGVGDSSKVVVSGNITKNLQIKYGVGLFNGLAEITLRYRLLPQLFLQSISSTNQTFDVIYQFEF</sequence>
<evidence type="ECO:0000313" key="9">
    <source>
        <dbReference type="Proteomes" id="UP000254649"/>
    </source>
</evidence>
<dbReference type="GO" id="GO:0005886">
    <property type="term" value="C:plasma membrane"/>
    <property type="evidence" value="ECO:0007669"/>
    <property type="project" value="InterPro"/>
</dbReference>
<dbReference type="Pfam" id="PF04357">
    <property type="entry name" value="TamB"/>
    <property type="match status" value="1"/>
</dbReference>
<evidence type="ECO:0000256" key="3">
    <source>
        <dbReference type="ARBA" id="ARBA00022989"/>
    </source>
</evidence>
<evidence type="ECO:0000256" key="4">
    <source>
        <dbReference type="ARBA" id="ARBA00023136"/>
    </source>
</evidence>
<dbReference type="GO" id="GO:0097347">
    <property type="term" value="C:TAM protein secretion complex"/>
    <property type="evidence" value="ECO:0007669"/>
    <property type="project" value="TreeGrafter"/>
</dbReference>
<organism evidence="8 9">
    <name type="scientific">[Actinobacillus] rossii</name>
    <dbReference type="NCBI Taxonomy" id="123820"/>
    <lineage>
        <taxon>Bacteria</taxon>
        <taxon>Pseudomonadati</taxon>
        <taxon>Pseudomonadota</taxon>
        <taxon>Gammaproteobacteria</taxon>
        <taxon>Pasteurellales</taxon>
        <taxon>Pasteurellaceae</taxon>
    </lineage>
</organism>
<feature type="transmembrane region" description="Helical" evidence="6">
    <location>
        <begin position="38"/>
        <end position="57"/>
    </location>
</feature>
<dbReference type="PANTHER" id="PTHR36985">
    <property type="entry name" value="TRANSLOCATION AND ASSEMBLY MODULE SUBUNIT TAMB"/>
    <property type="match status" value="1"/>
</dbReference>
<evidence type="ECO:0000313" key="8">
    <source>
        <dbReference type="EMBL" id="SUT89228.1"/>
    </source>
</evidence>
<dbReference type="InterPro" id="IPR007452">
    <property type="entry name" value="TamB_C"/>
</dbReference>
<accession>A0A380TQD0</accession>
<dbReference type="EMBL" id="UFRQ01000003">
    <property type="protein sequence ID" value="SUT89228.1"/>
    <property type="molecule type" value="Genomic_DNA"/>
</dbReference>
<feature type="domain" description="Translocation and assembly module TamB C-terminal" evidence="7">
    <location>
        <begin position="975"/>
        <end position="1316"/>
    </location>
</feature>
<keyword evidence="2 6" id="KW-0812">Transmembrane</keyword>
<dbReference type="Proteomes" id="UP000254649">
    <property type="component" value="Unassembled WGS sequence"/>
</dbReference>